<proteinExistence type="predicted"/>
<feature type="region of interest" description="Disordered" evidence="1">
    <location>
        <begin position="1"/>
        <end position="28"/>
    </location>
</feature>
<evidence type="ECO:0000256" key="1">
    <source>
        <dbReference type="SAM" id="MobiDB-lite"/>
    </source>
</evidence>
<evidence type="ECO:0000313" key="3">
    <source>
        <dbReference type="Proteomes" id="UP001605036"/>
    </source>
</evidence>
<protein>
    <submittedName>
        <fullName evidence="2">Uncharacterized protein</fullName>
    </submittedName>
</protein>
<sequence length="158" mass="16872">MNAPYNHKPSAVARGNPTPSRGKAEDGSAVSRTLFTIVGPSYGYQRSRLKIPHEPGATKSCQRGDGRSIKWVQARHGGRGASDPAYPAQSGVKATSFVEASKVASPGRGYITYTFLPWFKIVSNPDRSPHHVLGRGLRGQCCHALQPGEGSGNAESQE</sequence>
<name>A0ABD1XHI1_9MARC</name>
<organism evidence="2 3">
    <name type="scientific">Riccia fluitans</name>
    <dbReference type="NCBI Taxonomy" id="41844"/>
    <lineage>
        <taxon>Eukaryota</taxon>
        <taxon>Viridiplantae</taxon>
        <taxon>Streptophyta</taxon>
        <taxon>Embryophyta</taxon>
        <taxon>Marchantiophyta</taxon>
        <taxon>Marchantiopsida</taxon>
        <taxon>Marchantiidae</taxon>
        <taxon>Marchantiales</taxon>
        <taxon>Ricciaceae</taxon>
        <taxon>Riccia</taxon>
    </lineage>
</organism>
<keyword evidence="3" id="KW-1185">Reference proteome</keyword>
<reference evidence="2 3" key="1">
    <citation type="submission" date="2024-09" db="EMBL/GenBank/DDBJ databases">
        <title>Chromosome-scale assembly of Riccia fluitans.</title>
        <authorList>
            <person name="Paukszto L."/>
            <person name="Sawicki J."/>
            <person name="Karawczyk K."/>
            <person name="Piernik-Szablinska J."/>
            <person name="Szczecinska M."/>
            <person name="Mazdziarz M."/>
        </authorList>
    </citation>
    <scope>NUCLEOTIDE SEQUENCE [LARGE SCALE GENOMIC DNA]</scope>
    <source>
        <strain evidence="2">Rf_01</strain>
        <tissue evidence="2">Aerial parts of the thallus</tissue>
    </source>
</reference>
<dbReference type="EMBL" id="JBHFFA010000008">
    <property type="protein sequence ID" value="KAL2608424.1"/>
    <property type="molecule type" value="Genomic_DNA"/>
</dbReference>
<evidence type="ECO:0000313" key="2">
    <source>
        <dbReference type="EMBL" id="KAL2608424.1"/>
    </source>
</evidence>
<comment type="caution">
    <text evidence="2">The sequence shown here is derived from an EMBL/GenBank/DDBJ whole genome shotgun (WGS) entry which is preliminary data.</text>
</comment>
<dbReference type="Proteomes" id="UP001605036">
    <property type="component" value="Unassembled WGS sequence"/>
</dbReference>
<gene>
    <name evidence="2" type="ORF">R1flu_026997</name>
</gene>
<dbReference type="AlphaFoldDB" id="A0ABD1XHI1"/>
<accession>A0ABD1XHI1</accession>